<evidence type="ECO:0000256" key="1">
    <source>
        <dbReference type="ARBA" id="ARBA00008535"/>
    </source>
</evidence>
<feature type="domain" description="AIG1-type G" evidence="6">
    <location>
        <begin position="290"/>
        <end position="493"/>
    </location>
</feature>
<dbReference type="AlphaFoldDB" id="A0A3Q2EDG1"/>
<keyword evidence="8" id="KW-1185">Reference proteome</keyword>
<accession>A0A3Q2EDG1</accession>
<keyword evidence="4" id="KW-0175">Coiled coil</keyword>
<feature type="domain" description="AIG1-type G" evidence="6">
    <location>
        <begin position="67"/>
        <end position="263"/>
    </location>
</feature>
<dbReference type="InterPro" id="IPR006703">
    <property type="entry name" value="G_AIG1"/>
</dbReference>
<dbReference type="Proteomes" id="UP000265020">
    <property type="component" value="Unassembled WGS sequence"/>
</dbReference>
<name>A0A3Q2EDG1_CYPVA</name>
<dbReference type="PANTHER" id="PTHR10903:SF188">
    <property type="entry name" value="GTPASE IMAP FAMILY MEMBER 2-LIKE-RELATED"/>
    <property type="match status" value="1"/>
</dbReference>
<dbReference type="CDD" id="cd01852">
    <property type="entry name" value="AIG1"/>
    <property type="match status" value="1"/>
</dbReference>
<evidence type="ECO:0000313" key="7">
    <source>
        <dbReference type="Ensembl" id="ENSCVAP00000030336.1"/>
    </source>
</evidence>
<dbReference type="OMA" id="ENERTEY"/>
<evidence type="ECO:0000256" key="3">
    <source>
        <dbReference type="ARBA" id="ARBA00023134"/>
    </source>
</evidence>
<dbReference type="SUPFAM" id="SSF52540">
    <property type="entry name" value="P-loop containing nucleoside triphosphate hydrolases"/>
    <property type="match status" value="2"/>
</dbReference>
<dbReference type="InterPro" id="IPR045058">
    <property type="entry name" value="GIMA/IAN/Toc"/>
</dbReference>
<evidence type="ECO:0000313" key="8">
    <source>
        <dbReference type="Proteomes" id="UP000265020"/>
    </source>
</evidence>
<proteinExistence type="inferred from homology"/>
<comment type="similarity">
    <text evidence="1">Belongs to the TRAFAC class TrmE-Era-EngA-EngB-Septin-like GTPase superfamily. AIG1/Toc34/Toc159-like paraseptin GTPase family. IAN subfamily.</text>
</comment>
<evidence type="ECO:0000256" key="2">
    <source>
        <dbReference type="ARBA" id="ARBA00022741"/>
    </source>
</evidence>
<dbReference type="GO" id="GO:0005525">
    <property type="term" value="F:GTP binding"/>
    <property type="evidence" value="ECO:0007669"/>
    <property type="project" value="UniProtKB-KW"/>
</dbReference>
<organism evidence="7 8">
    <name type="scientific">Cyprinodon variegatus</name>
    <name type="common">Sheepshead minnow</name>
    <dbReference type="NCBI Taxonomy" id="28743"/>
    <lineage>
        <taxon>Eukaryota</taxon>
        <taxon>Metazoa</taxon>
        <taxon>Chordata</taxon>
        <taxon>Craniata</taxon>
        <taxon>Vertebrata</taxon>
        <taxon>Euteleostomi</taxon>
        <taxon>Actinopterygii</taxon>
        <taxon>Neopterygii</taxon>
        <taxon>Teleostei</taxon>
        <taxon>Neoteleostei</taxon>
        <taxon>Acanthomorphata</taxon>
        <taxon>Ovalentaria</taxon>
        <taxon>Atherinomorphae</taxon>
        <taxon>Cyprinodontiformes</taxon>
        <taxon>Cyprinodontidae</taxon>
        <taxon>Cyprinodon</taxon>
    </lineage>
</organism>
<dbReference type="STRING" id="28743.ENSCVAP00000030336"/>
<dbReference type="Pfam" id="PF04548">
    <property type="entry name" value="AIG1"/>
    <property type="match status" value="2"/>
</dbReference>
<dbReference type="PANTHER" id="PTHR10903">
    <property type="entry name" value="GTPASE, IMAP FAMILY MEMBER-RELATED"/>
    <property type="match status" value="1"/>
</dbReference>
<feature type="compositionally biased region" description="Basic and acidic residues" evidence="5">
    <location>
        <begin position="519"/>
        <end position="584"/>
    </location>
</feature>
<dbReference type="Ensembl" id="ENSCVAT00000024143.1">
    <property type="protein sequence ID" value="ENSCVAP00000030336.1"/>
    <property type="gene ID" value="ENSCVAG00000018793.1"/>
</dbReference>
<reference evidence="7" key="1">
    <citation type="submission" date="2025-08" db="UniProtKB">
        <authorList>
            <consortium name="Ensembl"/>
        </authorList>
    </citation>
    <scope>IDENTIFICATION</scope>
</reference>
<dbReference type="PROSITE" id="PS51720">
    <property type="entry name" value="G_AIG1"/>
    <property type="match status" value="2"/>
</dbReference>
<reference evidence="7" key="2">
    <citation type="submission" date="2025-09" db="UniProtKB">
        <authorList>
            <consortium name="Ensembl"/>
        </authorList>
    </citation>
    <scope>IDENTIFICATION</scope>
</reference>
<feature type="compositionally biased region" description="Basic and acidic residues" evidence="5">
    <location>
        <begin position="606"/>
        <end position="652"/>
    </location>
</feature>
<feature type="region of interest" description="Disordered" evidence="5">
    <location>
        <begin position="519"/>
        <end position="652"/>
    </location>
</feature>
<dbReference type="Gene3D" id="3.40.50.300">
    <property type="entry name" value="P-loop containing nucleotide triphosphate hydrolases"/>
    <property type="match status" value="2"/>
</dbReference>
<dbReference type="GeneTree" id="ENSGT01120000271858"/>
<protein>
    <submittedName>
        <fullName evidence="7">GTPase IMAP family member 8-like</fullName>
    </submittedName>
</protein>
<keyword evidence="3" id="KW-0342">GTP-binding</keyword>
<dbReference type="InterPro" id="IPR027417">
    <property type="entry name" value="P-loop_NTPase"/>
</dbReference>
<keyword evidence="2" id="KW-0547">Nucleotide-binding</keyword>
<evidence type="ECO:0000256" key="4">
    <source>
        <dbReference type="SAM" id="Coils"/>
    </source>
</evidence>
<evidence type="ECO:0000259" key="6">
    <source>
        <dbReference type="PROSITE" id="PS51720"/>
    </source>
</evidence>
<feature type="coiled-coil region" evidence="4">
    <location>
        <begin position="756"/>
        <end position="796"/>
    </location>
</feature>
<sequence>MVIITEKENETTFALNSLIRECEGRKYSLTKNDHQKLMMKIEDIVKKNKGFLTITEDTEILKWEQTLPCVNLVVCGRKGAGKTSAIKGILDQTELSSASKISECVRNQGEVRGRWVSVVELPALYGKAHQEVMEESFRCISLCEPEGVHAFILVVPLGPLTDEDKGELETIQDTFSFRVNKNTMILFTTDLDPKQQEVVTFVERDEAVQELIQTCGGRFVVVKSRDRKEFSAVIDYVEKMRQECYKSKTLAETYKDKVIKQEKNIIELKGQLSNQTPTKDFIDEEEKLNTACLRIVLIGKTGCGKSLSGNTILGGDYFEAKPAQHSVTKRCQKAQGEVDGRPVAVVDTPGLFDNTLSYDEVQEEMLKCMSLLAPGPHVFLLVLQIGRLTEEEKKTLTLLKEGFGKKSKDFTIILFTHGDKLEHYQKSIKEYIEKDCDESFKRLIEDCGGRYVVFNNYNQQNRAQVTELITKIDNMVKNNGGSCFTNDMLQEAEAAIRKEIKKILKEKEEEMQKKIDELIKSHQKEKDDMEKQKIKAEQEMKEKDTKIKEIEKTLQKAKEDQKKEQARRQEEERRLKIQSEEWEKKMKKSKSPVGMERHKSMRKKHEAWEKEVKMLKEKHKKEDEQKQEQERELRKKYEELKQDYDKQKQENDIRKQMEAKYKDELEEKYKKKIDKLREKYEGEARKKAEEFNEFKEKYSRELEAQKQGHEIQLKEKDSQYDVLKALKELSEKESRAKHHRQIVDLVKCVTRKKEHLRTIKEMLTRHEEQIKKGKNTQETENLQKFHEREIEELIQKLLDHEDPKSPCSIS</sequence>
<evidence type="ECO:0000256" key="5">
    <source>
        <dbReference type="SAM" id="MobiDB-lite"/>
    </source>
</evidence>
<dbReference type="FunFam" id="3.40.50.300:FF:000366">
    <property type="entry name" value="GTPase, IMAP family member 2"/>
    <property type="match status" value="1"/>
</dbReference>